<proteinExistence type="predicted"/>
<keyword evidence="5" id="KW-0804">Transcription</keyword>
<accession>A0A392NPN0</accession>
<feature type="domain" description="HTH myb-type" evidence="9">
    <location>
        <begin position="77"/>
        <end position="131"/>
    </location>
</feature>
<organism evidence="10 11">
    <name type="scientific">Trifolium medium</name>
    <dbReference type="NCBI Taxonomy" id="97028"/>
    <lineage>
        <taxon>Eukaryota</taxon>
        <taxon>Viridiplantae</taxon>
        <taxon>Streptophyta</taxon>
        <taxon>Embryophyta</taxon>
        <taxon>Tracheophyta</taxon>
        <taxon>Spermatophyta</taxon>
        <taxon>Magnoliopsida</taxon>
        <taxon>eudicotyledons</taxon>
        <taxon>Gunneridae</taxon>
        <taxon>Pentapetalae</taxon>
        <taxon>rosids</taxon>
        <taxon>fabids</taxon>
        <taxon>Fabales</taxon>
        <taxon>Fabaceae</taxon>
        <taxon>Papilionoideae</taxon>
        <taxon>50 kb inversion clade</taxon>
        <taxon>NPAAA clade</taxon>
        <taxon>Hologalegina</taxon>
        <taxon>IRL clade</taxon>
        <taxon>Trifolieae</taxon>
        <taxon>Trifolium</taxon>
    </lineage>
</organism>
<protein>
    <submittedName>
        <fullName evidence="10">Transcription factor GAMYB-like</fullName>
    </submittedName>
</protein>
<dbReference type="CDD" id="cd00167">
    <property type="entry name" value="SANT"/>
    <property type="match status" value="2"/>
</dbReference>
<dbReference type="AlphaFoldDB" id="A0A392NPN0"/>
<evidence type="ECO:0000256" key="2">
    <source>
        <dbReference type="ARBA" id="ARBA00022737"/>
    </source>
</evidence>
<dbReference type="InterPro" id="IPR009057">
    <property type="entry name" value="Homeodomain-like_sf"/>
</dbReference>
<dbReference type="Proteomes" id="UP000265520">
    <property type="component" value="Unassembled WGS sequence"/>
</dbReference>
<dbReference type="GO" id="GO:0003677">
    <property type="term" value="F:DNA binding"/>
    <property type="evidence" value="ECO:0007669"/>
    <property type="project" value="UniProtKB-KW"/>
</dbReference>
<dbReference type="PANTHER" id="PTHR47995:SF18">
    <property type="entry name" value="TRANSCRIPTION FACTOR MYB65"/>
    <property type="match status" value="1"/>
</dbReference>
<evidence type="ECO:0000313" key="10">
    <source>
        <dbReference type="EMBL" id="MCI01344.1"/>
    </source>
</evidence>
<dbReference type="SMART" id="SM00717">
    <property type="entry name" value="SANT"/>
    <property type="match status" value="2"/>
</dbReference>
<dbReference type="GO" id="GO:0005634">
    <property type="term" value="C:nucleus"/>
    <property type="evidence" value="ECO:0007669"/>
    <property type="project" value="UniProtKB-SubCell"/>
</dbReference>
<feature type="region of interest" description="Disordered" evidence="7">
    <location>
        <begin position="1"/>
        <end position="82"/>
    </location>
</feature>
<dbReference type="EMBL" id="LXQA010045908">
    <property type="protein sequence ID" value="MCI01344.1"/>
    <property type="molecule type" value="Genomic_DNA"/>
</dbReference>
<evidence type="ECO:0000256" key="3">
    <source>
        <dbReference type="ARBA" id="ARBA00023015"/>
    </source>
</evidence>
<feature type="domain" description="Myb-like" evidence="8">
    <location>
        <begin position="75"/>
        <end position="127"/>
    </location>
</feature>
<evidence type="ECO:0000256" key="5">
    <source>
        <dbReference type="ARBA" id="ARBA00023163"/>
    </source>
</evidence>
<evidence type="ECO:0000259" key="9">
    <source>
        <dbReference type="PROSITE" id="PS51294"/>
    </source>
</evidence>
<sequence>MSSTSSVDDGHKPLKRSWSSLSSEDYSHKTLKRNWSSSSSLDDDCKRIKPSQSLLSGEEDDDEDDQGGNSGGGEEGSLKKGTWTSAEDEILVEHVKKYGLGNWNAVQKYSGLARCGKSCRLRWANHLRPELKKGEFTDEEKKKVLELHFSMGNKWARMAALMPGRTDNEIKNYWNTRAKRLRRVGLPLYPEEISKNPLKADQENGDANEASQCDETENYNIPVVEFKDYKFHP</sequence>
<dbReference type="Pfam" id="PF00249">
    <property type="entry name" value="Myb_DNA-binding"/>
    <property type="match status" value="2"/>
</dbReference>
<feature type="region of interest" description="Disordered" evidence="7">
    <location>
        <begin position="195"/>
        <end position="216"/>
    </location>
</feature>
<evidence type="ECO:0000259" key="8">
    <source>
        <dbReference type="PROSITE" id="PS50090"/>
    </source>
</evidence>
<evidence type="ECO:0000256" key="7">
    <source>
        <dbReference type="SAM" id="MobiDB-lite"/>
    </source>
</evidence>
<dbReference type="PROSITE" id="PS50090">
    <property type="entry name" value="MYB_LIKE"/>
    <property type="match status" value="2"/>
</dbReference>
<feature type="domain" description="Myb-like" evidence="8">
    <location>
        <begin position="128"/>
        <end position="178"/>
    </location>
</feature>
<dbReference type="Gene3D" id="1.10.10.60">
    <property type="entry name" value="Homeodomain-like"/>
    <property type="match status" value="2"/>
</dbReference>
<evidence type="ECO:0000256" key="1">
    <source>
        <dbReference type="ARBA" id="ARBA00004123"/>
    </source>
</evidence>
<reference evidence="10 11" key="1">
    <citation type="journal article" date="2018" name="Front. Plant Sci.">
        <title>Red Clover (Trifolium pratense) and Zigzag Clover (T. medium) - A Picture of Genomic Similarities and Differences.</title>
        <authorList>
            <person name="Dluhosova J."/>
            <person name="Istvanek J."/>
            <person name="Nedelnik J."/>
            <person name="Repkova J."/>
        </authorList>
    </citation>
    <scope>NUCLEOTIDE SEQUENCE [LARGE SCALE GENOMIC DNA]</scope>
    <source>
        <strain evidence="11">cv. 10/8</strain>
        <tissue evidence="10">Leaf</tissue>
    </source>
</reference>
<dbReference type="SUPFAM" id="SSF46689">
    <property type="entry name" value="Homeodomain-like"/>
    <property type="match status" value="1"/>
</dbReference>
<comment type="caution">
    <text evidence="10">The sequence shown here is derived from an EMBL/GenBank/DDBJ whole genome shotgun (WGS) entry which is preliminary data.</text>
</comment>
<dbReference type="InterPro" id="IPR017930">
    <property type="entry name" value="Myb_dom"/>
</dbReference>
<evidence type="ECO:0000256" key="6">
    <source>
        <dbReference type="ARBA" id="ARBA00023242"/>
    </source>
</evidence>
<feature type="compositionally biased region" description="Acidic residues" evidence="7">
    <location>
        <begin position="57"/>
        <end position="66"/>
    </location>
</feature>
<dbReference type="InterPro" id="IPR001005">
    <property type="entry name" value="SANT/Myb"/>
</dbReference>
<comment type="subcellular location">
    <subcellularLocation>
        <location evidence="1">Nucleus</location>
    </subcellularLocation>
</comment>
<dbReference type="PROSITE" id="PS51294">
    <property type="entry name" value="HTH_MYB"/>
    <property type="match status" value="2"/>
</dbReference>
<keyword evidence="6" id="KW-0539">Nucleus</keyword>
<keyword evidence="4" id="KW-0238">DNA-binding</keyword>
<name>A0A392NPN0_9FABA</name>
<keyword evidence="2" id="KW-0677">Repeat</keyword>
<evidence type="ECO:0000256" key="4">
    <source>
        <dbReference type="ARBA" id="ARBA00023125"/>
    </source>
</evidence>
<dbReference type="PANTHER" id="PTHR47995">
    <property type="entry name" value="TRANSCRIPTION FACTOR MYB33-RELATED"/>
    <property type="match status" value="1"/>
</dbReference>
<feature type="non-terminal residue" evidence="10">
    <location>
        <position position="233"/>
    </location>
</feature>
<keyword evidence="3" id="KW-0805">Transcription regulation</keyword>
<keyword evidence="11" id="KW-1185">Reference proteome</keyword>
<dbReference type="FunFam" id="1.10.10.60:FF:000001">
    <property type="entry name" value="MYB-related transcription factor"/>
    <property type="match status" value="1"/>
</dbReference>
<evidence type="ECO:0000313" key="11">
    <source>
        <dbReference type="Proteomes" id="UP000265520"/>
    </source>
</evidence>
<feature type="domain" description="HTH myb-type" evidence="9">
    <location>
        <begin position="132"/>
        <end position="182"/>
    </location>
</feature>